<feature type="compositionally biased region" description="Low complexity" evidence="1">
    <location>
        <begin position="129"/>
        <end position="152"/>
    </location>
</feature>
<evidence type="ECO:0000313" key="2">
    <source>
        <dbReference type="EMBL" id="EKB64913.1"/>
    </source>
</evidence>
<organism evidence="2 3">
    <name type="scientific">Lactobacillus crispatus FB077-07</name>
    <dbReference type="NCBI Taxonomy" id="883092"/>
    <lineage>
        <taxon>Bacteria</taxon>
        <taxon>Bacillati</taxon>
        <taxon>Bacillota</taxon>
        <taxon>Bacilli</taxon>
        <taxon>Lactobacillales</taxon>
        <taxon>Lactobacillaceae</taxon>
        <taxon>Lactobacillus</taxon>
    </lineage>
</organism>
<dbReference type="HOGENOM" id="CLU_1738208_0_0_9"/>
<dbReference type="AlphaFoldDB" id="K1MRE3"/>
<sequence length="152" mass="17017">MAELNENTFWISGIINGEYRECDGPYTTTKDMSDKGYPYVTKTPNPNFTHQKYDYTAHEWVDTSDDALLHTVEDVKEAVTELKSNSQSNTQSNDQLDKKLDKLTTLVIMSNVQVGEIRKELQAVKAQNQSAAATQPTEPTQNTTPEVEGGNK</sequence>
<dbReference type="PATRIC" id="fig|883092.3.peg.1819"/>
<reference evidence="2 3" key="1">
    <citation type="submission" date="2012-07" db="EMBL/GenBank/DDBJ databases">
        <title>The Genome Sequence of Lactobacillus crispatus FB077-07.</title>
        <authorList>
            <consortium name="The Broad Institute Genome Sequencing Platform"/>
            <person name="Earl A."/>
            <person name="Ward D."/>
            <person name="Feldgarden M."/>
            <person name="Gevers D."/>
            <person name="Saerens B."/>
            <person name="Vaneechoutte M."/>
            <person name="Walker B."/>
            <person name="Young S.K."/>
            <person name="Zeng Q."/>
            <person name="Gargeya S."/>
            <person name="Fitzgerald M."/>
            <person name="Haas B."/>
            <person name="Abouelleil A."/>
            <person name="Alvarado L."/>
            <person name="Arachchi H.M."/>
            <person name="Berlin A.M."/>
            <person name="Chapman S.B."/>
            <person name="Goldberg J."/>
            <person name="Griggs A."/>
            <person name="Gujja S."/>
            <person name="Hansen M."/>
            <person name="Howarth C."/>
            <person name="Imamovic A."/>
            <person name="Larimer J."/>
            <person name="McCowen C."/>
            <person name="Montmayeur A."/>
            <person name="Murphy C."/>
            <person name="Neiman D."/>
            <person name="Pearson M."/>
            <person name="Priest M."/>
            <person name="Roberts A."/>
            <person name="Saif S."/>
            <person name="Shea T."/>
            <person name="Sisk P."/>
            <person name="Sykes S."/>
            <person name="Wortman J."/>
            <person name="Nusbaum C."/>
            <person name="Birren B."/>
        </authorList>
    </citation>
    <scope>NUCLEOTIDE SEQUENCE [LARGE SCALE GENOMIC DNA]</scope>
    <source>
        <strain evidence="2 3">FB077-07</strain>
    </source>
</reference>
<proteinExistence type="predicted"/>
<gene>
    <name evidence="2" type="ORF">HMPREF9249_01828</name>
</gene>
<dbReference type="RefSeq" id="WP_005728795.1">
    <property type="nucleotide sequence ID" value="NZ_JH932273.1"/>
</dbReference>
<dbReference type="Proteomes" id="UP000004722">
    <property type="component" value="Unassembled WGS sequence"/>
</dbReference>
<accession>K1MRE3</accession>
<evidence type="ECO:0000313" key="3">
    <source>
        <dbReference type="Proteomes" id="UP000004722"/>
    </source>
</evidence>
<name>K1MRE3_9LACO</name>
<dbReference type="EMBL" id="AGZG01000096">
    <property type="protein sequence ID" value="EKB64913.1"/>
    <property type="molecule type" value="Genomic_DNA"/>
</dbReference>
<comment type="caution">
    <text evidence="2">The sequence shown here is derived from an EMBL/GenBank/DDBJ whole genome shotgun (WGS) entry which is preliminary data.</text>
</comment>
<feature type="region of interest" description="Disordered" evidence="1">
    <location>
        <begin position="124"/>
        <end position="152"/>
    </location>
</feature>
<protein>
    <submittedName>
        <fullName evidence="2">Uncharacterized protein</fullName>
    </submittedName>
</protein>
<evidence type="ECO:0000256" key="1">
    <source>
        <dbReference type="SAM" id="MobiDB-lite"/>
    </source>
</evidence>